<evidence type="ECO:0000256" key="4">
    <source>
        <dbReference type="PIRSR" id="PIRSR001235-2"/>
    </source>
</evidence>
<dbReference type="NCBIfam" id="NF006770">
    <property type="entry name" value="PRK09290.1-4"/>
    <property type="match status" value="1"/>
</dbReference>
<feature type="binding site" evidence="3">
    <location>
        <position position="127"/>
    </location>
    <ligand>
        <name>Zn(2+)</name>
        <dbReference type="ChEBI" id="CHEBI:29105"/>
        <label>2</label>
    </ligand>
</feature>
<keyword evidence="2 5" id="KW-0378">Hydrolase</keyword>
<dbReference type="SUPFAM" id="SSF53187">
    <property type="entry name" value="Zn-dependent exopeptidases"/>
    <property type="match status" value="1"/>
</dbReference>
<feature type="binding site" evidence="4">
    <location>
        <position position="272"/>
    </location>
    <ligand>
        <name>allantoate</name>
        <dbReference type="ChEBI" id="CHEBI:17536"/>
    </ligand>
</feature>
<dbReference type="RefSeq" id="WP_125246880.1">
    <property type="nucleotide sequence ID" value="NZ_RSEB01000002.1"/>
</dbReference>
<dbReference type="SUPFAM" id="SSF55031">
    <property type="entry name" value="Bacterial exopeptidase dimerisation domain"/>
    <property type="match status" value="1"/>
</dbReference>
<feature type="binding site" evidence="4">
    <location>
        <position position="285"/>
    </location>
    <ligand>
        <name>allantoate</name>
        <dbReference type="ChEBI" id="CHEBI:17536"/>
    </ligand>
</feature>
<name>A0A426V037_9ACTN</name>
<feature type="binding site" evidence="3">
    <location>
        <position position="375"/>
    </location>
    <ligand>
        <name>Zn(2+)</name>
        <dbReference type="ChEBI" id="CHEBI:29105"/>
        <label>2</label>
    </ligand>
</feature>
<dbReference type="InterPro" id="IPR036264">
    <property type="entry name" value="Bact_exopeptidase_dim_dom"/>
</dbReference>
<dbReference type="EMBL" id="RSEB01000002">
    <property type="protein sequence ID" value="RRS00195.1"/>
    <property type="molecule type" value="Genomic_DNA"/>
</dbReference>
<dbReference type="PANTHER" id="PTHR32494">
    <property type="entry name" value="ALLANTOATE DEIMINASE-RELATED"/>
    <property type="match status" value="1"/>
</dbReference>
<evidence type="ECO:0000313" key="5">
    <source>
        <dbReference type="EMBL" id="RRS00195.1"/>
    </source>
</evidence>
<dbReference type="GO" id="GO:0046872">
    <property type="term" value="F:metal ion binding"/>
    <property type="evidence" value="ECO:0007669"/>
    <property type="project" value="UniProtKB-KW"/>
</dbReference>
<keyword evidence="3" id="KW-0862">Zinc</keyword>
<evidence type="ECO:0000313" key="6">
    <source>
        <dbReference type="Proteomes" id="UP000277256"/>
    </source>
</evidence>
<proteinExistence type="inferred from homology"/>
<dbReference type="OrthoDB" id="9808195at2"/>
<dbReference type="CDD" id="cd03884">
    <property type="entry name" value="M20_bAS"/>
    <property type="match status" value="1"/>
</dbReference>
<dbReference type="GO" id="GO:0016813">
    <property type="term" value="F:hydrolase activity, acting on carbon-nitrogen (but not peptide) bonds, in linear amidines"/>
    <property type="evidence" value="ECO:0007669"/>
    <property type="project" value="InterPro"/>
</dbReference>
<dbReference type="AlphaFoldDB" id="A0A426V037"/>
<feature type="binding site" evidence="4">
    <location>
        <position position="214"/>
    </location>
    <ligand>
        <name>allantoate</name>
        <dbReference type="ChEBI" id="CHEBI:17536"/>
    </ligand>
</feature>
<protein>
    <submittedName>
        <fullName evidence="5">Allantoate amidohydrolase</fullName>
    </submittedName>
</protein>
<feature type="binding site" evidence="3">
    <location>
        <position position="92"/>
    </location>
    <ligand>
        <name>Zn(2+)</name>
        <dbReference type="ChEBI" id="CHEBI:29105"/>
        <label>1</label>
    </ligand>
</feature>
<evidence type="ECO:0000256" key="3">
    <source>
        <dbReference type="PIRSR" id="PIRSR001235-1"/>
    </source>
</evidence>
<keyword evidence="3" id="KW-0479">Metal-binding</keyword>
<dbReference type="NCBIfam" id="TIGR01879">
    <property type="entry name" value="hydantase"/>
    <property type="match status" value="1"/>
</dbReference>
<dbReference type="PIRSF" id="PIRSF001235">
    <property type="entry name" value="Amidase_carbamoylase"/>
    <property type="match status" value="1"/>
</dbReference>
<keyword evidence="6" id="KW-1185">Reference proteome</keyword>
<accession>A0A426V037</accession>
<comment type="similarity">
    <text evidence="1">Belongs to the peptidase M20 family.</text>
</comment>
<dbReference type="Pfam" id="PF01546">
    <property type="entry name" value="Peptidase_M20"/>
    <property type="match status" value="1"/>
</dbReference>
<reference evidence="5 6" key="1">
    <citation type="submission" date="2018-12" db="EMBL/GenBank/DDBJ databases">
        <title>Glycomyces sp. YIM 121974 draft genome.</title>
        <authorList>
            <person name="Li Q."/>
        </authorList>
    </citation>
    <scope>NUCLEOTIDE SEQUENCE [LARGE SCALE GENOMIC DNA]</scope>
    <source>
        <strain evidence="5 6">YIM 121974</strain>
    </source>
</reference>
<dbReference type="InterPro" id="IPR002933">
    <property type="entry name" value="Peptidase_M20"/>
</dbReference>
<sequence length="402" mass="41679">MDAAGFRRLWDQIAPIGRADSGGYLRFSWSEADLALRAWFDAQAAERGLRTETDRNGNRYAHWDPEPGAAADGRAVLTGSHFDSVPHGGAYDGPLGIVSALLAVDELRAAGFTPARPVVIGAFTEEEGGRFGVPCLGSRLMAGAIDPDRARALTDADGTTFAEAMRAAGADPDALGPDPDRLAATAAFVELHVEQGRALDAPVGVASAIWPHGRWRMDFTGAGDHAGTTRLPDRRDPMLTFAFAVLAARKEARLAGGLATVGRVEAVPNATNAIASRVTAWLDARAPDEAVLAAILAGFESKVCERAARDGTGFAIAPESATPIVEFDAALRDRLADLLGGAPVLPTGAGHDAGVLAAHVPTAMLFVRNPTGVSHAPGEAASDEDCAAGVDALAAVLRELAC</sequence>
<feature type="binding site" evidence="3">
    <location>
        <position position="92"/>
    </location>
    <ligand>
        <name>Zn(2+)</name>
        <dbReference type="ChEBI" id="CHEBI:29105"/>
        <label>2</label>
    </ligand>
</feature>
<evidence type="ECO:0000256" key="2">
    <source>
        <dbReference type="ARBA" id="ARBA00022801"/>
    </source>
</evidence>
<dbReference type="Gene3D" id="3.40.630.10">
    <property type="entry name" value="Zn peptidases"/>
    <property type="match status" value="1"/>
</dbReference>
<dbReference type="PANTHER" id="PTHR32494:SF5">
    <property type="entry name" value="ALLANTOATE AMIDOHYDROLASE"/>
    <property type="match status" value="1"/>
</dbReference>
<comment type="cofactor">
    <cofactor evidence="3">
        <name>Zn(2+)</name>
        <dbReference type="ChEBI" id="CHEBI:29105"/>
    </cofactor>
    <text evidence="3">Binds 2 Zn(2+) ions per subunit.</text>
</comment>
<comment type="caution">
    <text evidence="5">The sequence shown here is derived from an EMBL/GenBank/DDBJ whole genome shotgun (WGS) entry which is preliminary data.</text>
</comment>
<organism evidence="5 6">
    <name type="scientific">Glycomyces terrestris</name>
    <dbReference type="NCBI Taxonomy" id="2493553"/>
    <lineage>
        <taxon>Bacteria</taxon>
        <taxon>Bacillati</taxon>
        <taxon>Actinomycetota</taxon>
        <taxon>Actinomycetes</taxon>
        <taxon>Glycomycetales</taxon>
        <taxon>Glycomycetaceae</taxon>
        <taxon>Glycomyces</taxon>
    </lineage>
</organism>
<evidence type="ECO:0000256" key="1">
    <source>
        <dbReference type="ARBA" id="ARBA00006153"/>
    </source>
</evidence>
<dbReference type="Gene3D" id="3.30.70.360">
    <property type="match status" value="1"/>
</dbReference>
<dbReference type="Proteomes" id="UP000277256">
    <property type="component" value="Unassembled WGS sequence"/>
</dbReference>
<gene>
    <name evidence="5" type="ORF">EIW28_06280</name>
</gene>
<dbReference type="InterPro" id="IPR010158">
    <property type="entry name" value="Amidase_Cbmase"/>
</dbReference>
<feature type="binding site" evidence="3">
    <location>
        <position position="81"/>
    </location>
    <ligand>
        <name>Zn(2+)</name>
        <dbReference type="ChEBI" id="CHEBI:29105"/>
        <label>1</label>
    </ligand>
</feature>
<feature type="binding site" evidence="3">
    <location>
        <position position="192"/>
    </location>
    <ligand>
        <name>Zn(2+)</name>
        <dbReference type="ChEBI" id="CHEBI:29105"/>
        <label>1</label>
    </ligand>
</feature>